<dbReference type="VEuPathDB" id="FungiDB:ACLA_024000"/>
<dbReference type="SUPFAM" id="SSF49329">
    <property type="entry name" value="Cu,Zn superoxide dismutase-like"/>
    <property type="match status" value="1"/>
</dbReference>
<dbReference type="GeneID" id="4700933"/>
<dbReference type="AlphaFoldDB" id="A1CPW4"/>
<sequence>MQSLLTIATLLLGQCLSATALANRTHAPVVTNPHHALYQATLPIRQNTTIRGWITLLAPEKATGVKVHADFWGFPNNSSLEYYIHEDPVPSDGNCYRTGSPFDPYSRRASIPCNTTTPQACRIGDLSGKHGPIFTAADQGFEARYNDLYLSTEPGALAYFGNRSIVVHRVSDNARLSCANFTLVVRPEIPVVAVPVEKVSED</sequence>
<dbReference type="STRING" id="344612.A1CPW4"/>
<dbReference type="GO" id="GO:0046872">
    <property type="term" value="F:metal ion binding"/>
    <property type="evidence" value="ECO:0007669"/>
    <property type="project" value="InterPro"/>
</dbReference>
<dbReference type="RefSeq" id="XP_001269111.1">
    <property type="nucleotide sequence ID" value="XM_001269110.1"/>
</dbReference>
<dbReference type="KEGG" id="act:ACLA_024000"/>
<dbReference type="GO" id="GO:0006801">
    <property type="term" value="P:superoxide metabolic process"/>
    <property type="evidence" value="ECO:0007669"/>
    <property type="project" value="InterPro"/>
</dbReference>
<dbReference type="Proteomes" id="UP000006701">
    <property type="component" value="Unassembled WGS sequence"/>
</dbReference>
<feature type="signal peptide" evidence="1">
    <location>
        <begin position="1"/>
        <end position="22"/>
    </location>
</feature>
<dbReference type="OMA" id="FTYHIHV"/>
<keyword evidence="1" id="KW-0732">Signal</keyword>
<proteinExistence type="predicted"/>
<dbReference type="eggNOG" id="ENOG502S5NX">
    <property type="taxonomic scope" value="Eukaryota"/>
</dbReference>
<name>A1CPW4_ASPCL</name>
<dbReference type="HOGENOM" id="CLU_063073_1_2_1"/>
<feature type="chain" id="PRO_5002633313" evidence="1">
    <location>
        <begin position="23"/>
        <end position="202"/>
    </location>
</feature>
<dbReference type="InterPro" id="IPR036423">
    <property type="entry name" value="SOD-like_Cu/Zn_dom_sf"/>
</dbReference>
<reference evidence="2 3" key="1">
    <citation type="journal article" date="2008" name="PLoS Genet.">
        <title>Genomic islands in the pathogenic filamentous fungus Aspergillus fumigatus.</title>
        <authorList>
            <person name="Fedorova N.D."/>
            <person name="Khaldi N."/>
            <person name="Joardar V.S."/>
            <person name="Maiti R."/>
            <person name="Amedeo P."/>
            <person name="Anderson M.J."/>
            <person name="Crabtree J."/>
            <person name="Silva J.C."/>
            <person name="Badger J.H."/>
            <person name="Albarraq A."/>
            <person name="Angiuoli S."/>
            <person name="Bussey H."/>
            <person name="Bowyer P."/>
            <person name="Cotty P.J."/>
            <person name="Dyer P.S."/>
            <person name="Egan A."/>
            <person name="Galens K."/>
            <person name="Fraser-Liggett C.M."/>
            <person name="Haas B.J."/>
            <person name="Inman J.M."/>
            <person name="Kent R."/>
            <person name="Lemieux S."/>
            <person name="Malavazi I."/>
            <person name="Orvis J."/>
            <person name="Roemer T."/>
            <person name="Ronning C.M."/>
            <person name="Sundaram J.P."/>
            <person name="Sutton G."/>
            <person name="Turner G."/>
            <person name="Venter J.C."/>
            <person name="White O.R."/>
            <person name="Whitty B.R."/>
            <person name="Youngman P."/>
            <person name="Wolfe K.H."/>
            <person name="Goldman G.H."/>
            <person name="Wortman J.R."/>
            <person name="Jiang B."/>
            <person name="Denning D.W."/>
            <person name="Nierman W.C."/>
        </authorList>
    </citation>
    <scope>NUCLEOTIDE SEQUENCE [LARGE SCALE GENOMIC DNA]</scope>
    <source>
        <strain evidence="3">ATCC 1007 / CBS 513.65 / DSM 816 / NCTC 3887 / NRRL 1</strain>
    </source>
</reference>
<dbReference type="OrthoDB" id="159229at2759"/>
<accession>A1CPW4</accession>
<organism evidence="2 3">
    <name type="scientific">Aspergillus clavatus (strain ATCC 1007 / CBS 513.65 / DSM 816 / NCTC 3887 / NRRL 1 / QM 1276 / 107)</name>
    <dbReference type="NCBI Taxonomy" id="344612"/>
    <lineage>
        <taxon>Eukaryota</taxon>
        <taxon>Fungi</taxon>
        <taxon>Dikarya</taxon>
        <taxon>Ascomycota</taxon>
        <taxon>Pezizomycotina</taxon>
        <taxon>Eurotiomycetes</taxon>
        <taxon>Eurotiomycetidae</taxon>
        <taxon>Eurotiales</taxon>
        <taxon>Aspergillaceae</taxon>
        <taxon>Aspergillus</taxon>
        <taxon>Aspergillus subgen. Fumigati</taxon>
    </lineage>
</organism>
<protein>
    <submittedName>
        <fullName evidence="2">Cytosolic Cu/Zn superoxide dismutase, putative</fullName>
    </submittedName>
</protein>
<dbReference type="EMBL" id="DS027059">
    <property type="protein sequence ID" value="EAW07685.1"/>
    <property type="molecule type" value="Genomic_DNA"/>
</dbReference>
<dbReference type="Gene3D" id="2.60.40.200">
    <property type="entry name" value="Superoxide dismutase, copper/zinc binding domain"/>
    <property type="match status" value="1"/>
</dbReference>
<evidence type="ECO:0000256" key="1">
    <source>
        <dbReference type="SAM" id="SignalP"/>
    </source>
</evidence>
<gene>
    <name evidence="2" type="ORF">ACLA_024000</name>
</gene>
<evidence type="ECO:0000313" key="3">
    <source>
        <dbReference type="Proteomes" id="UP000006701"/>
    </source>
</evidence>
<evidence type="ECO:0000313" key="2">
    <source>
        <dbReference type="EMBL" id="EAW07685.1"/>
    </source>
</evidence>
<keyword evidence="3" id="KW-1185">Reference proteome</keyword>